<feature type="binding site" evidence="4">
    <location>
        <position position="129"/>
    </location>
    <ligand>
        <name>substrate</name>
    </ligand>
</feature>
<dbReference type="FunFam" id="3.90.1170.40:FF:000002">
    <property type="entry name" value="Molybdopterin synthase catalytic subunit"/>
    <property type="match status" value="1"/>
</dbReference>
<dbReference type="GO" id="GO:0030366">
    <property type="term" value="F:molybdopterin synthase activity"/>
    <property type="evidence" value="ECO:0007669"/>
    <property type="project" value="UniProtKB-UniRule"/>
</dbReference>
<evidence type="ECO:0000256" key="1">
    <source>
        <dbReference type="ARBA" id="ARBA00022490"/>
    </source>
</evidence>
<comment type="catalytic activity">
    <reaction evidence="4">
        <text>2 [molybdopterin-synthase sulfur-carrier protein]-C-terminal-Gly-aminoethanethioate + cyclic pyranopterin phosphate + H2O = molybdopterin + 2 [molybdopterin-synthase sulfur-carrier protein]-C-terminal Gly-Gly + 2 H(+)</text>
        <dbReference type="Rhea" id="RHEA:26333"/>
        <dbReference type="Rhea" id="RHEA-COMP:12202"/>
        <dbReference type="Rhea" id="RHEA-COMP:19907"/>
        <dbReference type="ChEBI" id="CHEBI:15377"/>
        <dbReference type="ChEBI" id="CHEBI:15378"/>
        <dbReference type="ChEBI" id="CHEBI:58698"/>
        <dbReference type="ChEBI" id="CHEBI:59648"/>
        <dbReference type="ChEBI" id="CHEBI:90778"/>
        <dbReference type="ChEBI" id="CHEBI:232372"/>
        <dbReference type="EC" id="2.8.1.12"/>
    </reaction>
</comment>
<dbReference type="FunCoup" id="C1FHS7">
    <property type="interactions" value="961"/>
</dbReference>
<comment type="similarity">
    <text evidence="4">Belongs to the MoaE family. MOCS2B subfamily.</text>
</comment>
<comment type="function">
    <text evidence="4">Catalytic subunit of the molybdopterin synthase complex, a complex that catalyzes the conversion of precursor Z into molybdopterin. Acts by mediating the incorporation of 2 sulfur atoms from thiocarboxylated MOCS2A into precursor Z to generate a dithiolene group.</text>
</comment>
<evidence type="ECO:0000313" key="5">
    <source>
        <dbReference type="EMBL" id="ACO70153.1"/>
    </source>
</evidence>
<organism evidence="5 6">
    <name type="scientific">Micromonas commoda (strain RCC299 / NOUM17 / CCMP2709)</name>
    <name type="common">Picoplanktonic green alga</name>
    <dbReference type="NCBI Taxonomy" id="296587"/>
    <lineage>
        <taxon>Eukaryota</taxon>
        <taxon>Viridiplantae</taxon>
        <taxon>Chlorophyta</taxon>
        <taxon>Mamiellophyceae</taxon>
        <taxon>Mamiellales</taxon>
        <taxon>Mamiellaceae</taxon>
        <taxon>Micromonas</taxon>
    </lineage>
</organism>
<keyword evidence="6" id="KW-1185">Reference proteome</keyword>
<dbReference type="Proteomes" id="UP000002009">
    <property type="component" value="Chromosome 10"/>
</dbReference>
<dbReference type="InterPro" id="IPR028888">
    <property type="entry name" value="MOCS2B_euk"/>
</dbReference>
<dbReference type="UniPathway" id="UPA00344"/>
<evidence type="ECO:0000256" key="4">
    <source>
        <dbReference type="HAMAP-Rule" id="MF_03052"/>
    </source>
</evidence>
<dbReference type="Pfam" id="PF02391">
    <property type="entry name" value="MoaE"/>
    <property type="match status" value="1"/>
</dbReference>
<dbReference type="GeneID" id="8247171"/>
<dbReference type="AlphaFoldDB" id="C1FHS7"/>
<comment type="subcellular location">
    <subcellularLocation>
        <location evidence="4">Cytoplasm</location>
    </subcellularLocation>
</comment>
<dbReference type="EC" id="2.8.1.12" evidence="4"/>
<reference evidence="5 6" key="1">
    <citation type="journal article" date="2009" name="Science">
        <title>Green evolution and dynamic adaptations revealed by genomes of the marine picoeukaryotes Micromonas.</title>
        <authorList>
            <person name="Worden A.Z."/>
            <person name="Lee J.H."/>
            <person name="Mock T."/>
            <person name="Rouze P."/>
            <person name="Simmons M.P."/>
            <person name="Aerts A.L."/>
            <person name="Allen A.E."/>
            <person name="Cuvelier M.L."/>
            <person name="Derelle E."/>
            <person name="Everett M.V."/>
            <person name="Foulon E."/>
            <person name="Grimwood J."/>
            <person name="Gundlach H."/>
            <person name="Henrissat B."/>
            <person name="Napoli C."/>
            <person name="McDonald S.M."/>
            <person name="Parker M.S."/>
            <person name="Rombauts S."/>
            <person name="Salamov A."/>
            <person name="Von Dassow P."/>
            <person name="Badger J.H."/>
            <person name="Coutinho P.M."/>
            <person name="Demir E."/>
            <person name="Dubchak I."/>
            <person name="Gentemann C."/>
            <person name="Eikrem W."/>
            <person name="Gready J.E."/>
            <person name="John U."/>
            <person name="Lanier W."/>
            <person name="Lindquist E.A."/>
            <person name="Lucas S."/>
            <person name="Mayer K.F."/>
            <person name="Moreau H."/>
            <person name="Not F."/>
            <person name="Otillar R."/>
            <person name="Panaud O."/>
            <person name="Pangilinan J."/>
            <person name="Paulsen I."/>
            <person name="Piegu B."/>
            <person name="Poliakov A."/>
            <person name="Robbens S."/>
            <person name="Schmutz J."/>
            <person name="Toulza E."/>
            <person name="Wyss T."/>
            <person name="Zelensky A."/>
            <person name="Zhou K."/>
            <person name="Armbrust E.V."/>
            <person name="Bhattacharya D."/>
            <person name="Goodenough U.W."/>
            <person name="Van de Peer Y."/>
            <person name="Grigoriev I.V."/>
        </authorList>
    </citation>
    <scope>NUCLEOTIDE SEQUENCE [LARGE SCALE GENOMIC DNA]</scope>
    <source>
        <strain evidence="6">RCC299 / NOUM17</strain>
    </source>
</reference>
<keyword evidence="2 4" id="KW-0808">Transferase</keyword>
<dbReference type="GO" id="GO:0006777">
    <property type="term" value="P:Mo-molybdopterin cofactor biosynthetic process"/>
    <property type="evidence" value="ECO:0007669"/>
    <property type="project" value="UniProtKB-UniRule"/>
</dbReference>
<dbReference type="RefSeq" id="XP_002508895.1">
    <property type="nucleotide sequence ID" value="XM_002508849.1"/>
</dbReference>
<feature type="binding site" evidence="4">
    <location>
        <begin position="136"/>
        <end position="138"/>
    </location>
    <ligand>
        <name>substrate</name>
    </ligand>
</feature>
<gene>
    <name evidence="5" type="primary">CNX6</name>
    <name evidence="5" type="ORF">MICPUN_85418</name>
</gene>
<sequence length="165" mass="18439">MAAADGPRAPDHVEIVAHPLVHDDVVKRVADDGAGAIVTFIGTTRDTFEYRGEVRNVEKLEYECFTPMALAKMRELCAAVRGTWDVAKIAMAHRTGTVGVGESSVIIAVSSAHRREALEACHWAIDELKATVPIWKKEFFEGGEVWKENAEQRREPRDPPRRKYV</sequence>
<dbReference type="GO" id="GO:1990140">
    <property type="term" value="C:molybdopterin synthase complex"/>
    <property type="evidence" value="ECO:0007669"/>
    <property type="project" value="UniProtKB-UniRule"/>
</dbReference>
<name>C1FHS7_MICCC</name>
<evidence type="ECO:0000313" key="6">
    <source>
        <dbReference type="Proteomes" id="UP000002009"/>
    </source>
</evidence>
<protein>
    <recommendedName>
        <fullName evidence="4">Molybdopterin synthase catalytic subunit</fullName>
        <ecNumber evidence="4">2.8.1.12</ecNumber>
    </recommendedName>
    <alternativeName>
        <fullName evidence="4">Molybdenum cofactor synthesis protein 2 large subunit</fullName>
    </alternativeName>
    <alternativeName>
        <fullName evidence="4">Molybdenum cofactor synthesis protein 2B</fullName>
        <shortName evidence="4">MOCS2B</shortName>
    </alternativeName>
</protein>
<dbReference type="OrthoDB" id="5531344at2759"/>
<dbReference type="Gene3D" id="3.90.1170.40">
    <property type="entry name" value="Molybdopterin biosynthesis MoaE subunit"/>
    <property type="match status" value="1"/>
</dbReference>
<dbReference type="OMA" id="WKHQFFA"/>
<comment type="pathway">
    <text evidence="4">Cofactor biosynthesis; molybdopterin biosynthesis.</text>
</comment>
<keyword evidence="3 4" id="KW-0501">Molybdenum cofactor biosynthesis</keyword>
<evidence type="ECO:0000256" key="2">
    <source>
        <dbReference type="ARBA" id="ARBA00022679"/>
    </source>
</evidence>
<evidence type="ECO:0000256" key="3">
    <source>
        <dbReference type="ARBA" id="ARBA00023150"/>
    </source>
</evidence>
<dbReference type="STRING" id="296587.C1FHS7"/>
<comment type="subunit">
    <text evidence="4">Heterotetramer; composed of 2 small (MOCS2A) and 2 large (MOCS2B) subunits.</text>
</comment>
<dbReference type="InParanoid" id="C1FHS7"/>
<dbReference type="KEGG" id="mis:MICPUN_85418"/>
<dbReference type="InterPro" id="IPR036563">
    <property type="entry name" value="MoaE_sf"/>
</dbReference>
<dbReference type="eggNOG" id="KOG3307">
    <property type="taxonomic scope" value="Eukaryota"/>
</dbReference>
<feature type="binding site" evidence="4">
    <location>
        <begin position="113"/>
        <end position="114"/>
    </location>
    <ligand>
        <name>substrate</name>
    </ligand>
</feature>
<dbReference type="HAMAP" id="MF_03052">
    <property type="entry name" value="MOC2B"/>
    <property type="match status" value="1"/>
</dbReference>
<dbReference type="EMBL" id="CP001576">
    <property type="protein sequence ID" value="ACO70153.1"/>
    <property type="molecule type" value="Genomic_DNA"/>
</dbReference>
<dbReference type="PANTHER" id="PTHR23404">
    <property type="entry name" value="MOLYBDOPTERIN SYNTHASE RELATED"/>
    <property type="match status" value="1"/>
</dbReference>
<dbReference type="CDD" id="cd00756">
    <property type="entry name" value="MoaE"/>
    <property type="match status" value="1"/>
</dbReference>
<keyword evidence="1 4" id="KW-0963">Cytoplasm</keyword>
<dbReference type="InterPro" id="IPR003448">
    <property type="entry name" value="Mopterin_biosynth_MoaE"/>
</dbReference>
<dbReference type="SUPFAM" id="SSF54690">
    <property type="entry name" value="Molybdopterin synthase subunit MoaE"/>
    <property type="match status" value="1"/>
</dbReference>
<accession>C1FHS7</accession>
<proteinExistence type="inferred from homology"/>